<dbReference type="GeneID" id="37045867"/>
<evidence type="ECO:0000259" key="19">
    <source>
        <dbReference type="SMART" id="SM00559"/>
    </source>
</evidence>
<evidence type="ECO:0000256" key="2">
    <source>
        <dbReference type="ARBA" id="ARBA00004574"/>
    </source>
</evidence>
<dbReference type="Gene3D" id="3.40.50.410">
    <property type="entry name" value="von Willebrand factor, type A domain"/>
    <property type="match status" value="1"/>
</dbReference>
<keyword evidence="15" id="KW-0234">DNA repair</keyword>
<dbReference type="GO" id="GO:0000723">
    <property type="term" value="P:telomere maintenance"/>
    <property type="evidence" value="ECO:0007669"/>
    <property type="project" value="InterPro"/>
</dbReference>
<dbReference type="GO" id="GO:0005524">
    <property type="term" value="F:ATP binding"/>
    <property type="evidence" value="ECO:0007669"/>
    <property type="project" value="UniProtKB-KW"/>
</dbReference>
<dbReference type="GO" id="GO:0006303">
    <property type="term" value="P:double-strand break repair via nonhomologous end joining"/>
    <property type="evidence" value="ECO:0007669"/>
    <property type="project" value="InterPro"/>
</dbReference>
<keyword evidence="12" id="KW-0779">Telomere</keyword>
<evidence type="ECO:0000256" key="9">
    <source>
        <dbReference type="ARBA" id="ARBA00022801"/>
    </source>
</evidence>
<dbReference type="EC" id="3.6.4.12" evidence="4"/>
<evidence type="ECO:0000256" key="1">
    <source>
        <dbReference type="ARBA" id="ARBA00004123"/>
    </source>
</evidence>
<feature type="compositionally biased region" description="Low complexity" evidence="18">
    <location>
        <begin position="707"/>
        <end position="717"/>
    </location>
</feature>
<protein>
    <recommendedName>
        <fullName evidence="5">ATP-dependent DNA helicase II subunit 2</fullName>
        <ecNumber evidence="4">3.6.4.12</ecNumber>
    </recommendedName>
    <alternativeName>
        <fullName evidence="17">ATP-dependent DNA helicase II subunit Ku80</fullName>
    </alternativeName>
</protein>
<dbReference type="SUPFAM" id="SSF100939">
    <property type="entry name" value="SPOC domain-like"/>
    <property type="match status" value="1"/>
</dbReference>
<keyword evidence="21" id="KW-1185">Reference proteome</keyword>
<evidence type="ECO:0000313" key="21">
    <source>
        <dbReference type="Proteomes" id="UP000245768"/>
    </source>
</evidence>
<dbReference type="InParanoid" id="A0A316YRN2"/>
<keyword evidence="13" id="KW-0238">DNA-binding</keyword>
<dbReference type="InterPro" id="IPR014893">
    <property type="entry name" value="Ku_PK_bind"/>
</dbReference>
<keyword evidence="11" id="KW-0067">ATP-binding</keyword>
<dbReference type="SUPFAM" id="SSF101420">
    <property type="entry name" value="C-terminal domain of Ku80"/>
    <property type="match status" value="1"/>
</dbReference>
<dbReference type="InterPro" id="IPR016194">
    <property type="entry name" value="SPOC-like_C_dom_sf"/>
</dbReference>
<dbReference type="Gene3D" id="2.40.290.10">
    <property type="match status" value="1"/>
</dbReference>
<dbReference type="InterPro" id="IPR036465">
    <property type="entry name" value="vWFA_dom_sf"/>
</dbReference>
<dbReference type="SMART" id="SM00559">
    <property type="entry name" value="Ku78"/>
    <property type="match status" value="1"/>
</dbReference>
<dbReference type="GO" id="GO:0042162">
    <property type="term" value="F:telomeric DNA binding"/>
    <property type="evidence" value="ECO:0007669"/>
    <property type="project" value="InterPro"/>
</dbReference>
<dbReference type="GO" id="GO:0016787">
    <property type="term" value="F:hydrolase activity"/>
    <property type="evidence" value="ECO:0007669"/>
    <property type="project" value="UniProtKB-KW"/>
</dbReference>
<dbReference type="GO" id="GO:0006310">
    <property type="term" value="P:DNA recombination"/>
    <property type="evidence" value="ECO:0007669"/>
    <property type="project" value="UniProtKB-KW"/>
</dbReference>
<evidence type="ECO:0000256" key="16">
    <source>
        <dbReference type="ARBA" id="ARBA00023242"/>
    </source>
</evidence>
<evidence type="ECO:0000256" key="12">
    <source>
        <dbReference type="ARBA" id="ARBA00022895"/>
    </source>
</evidence>
<reference evidence="20 21" key="1">
    <citation type="journal article" date="2018" name="Mol. Biol. Evol.">
        <title>Broad Genomic Sampling Reveals a Smut Pathogenic Ancestry of the Fungal Clade Ustilaginomycotina.</title>
        <authorList>
            <person name="Kijpornyongpan T."/>
            <person name="Mondo S.J."/>
            <person name="Barry K."/>
            <person name="Sandor L."/>
            <person name="Lee J."/>
            <person name="Lipzen A."/>
            <person name="Pangilinan J."/>
            <person name="LaButti K."/>
            <person name="Hainaut M."/>
            <person name="Henrissat B."/>
            <person name="Grigoriev I.V."/>
            <person name="Spatafora J.W."/>
            <person name="Aime M.C."/>
        </authorList>
    </citation>
    <scope>NUCLEOTIDE SEQUENCE [LARGE SCALE GENOMIC DNA]</scope>
    <source>
        <strain evidence="20 21">MCA 4198</strain>
    </source>
</reference>
<dbReference type="FunCoup" id="A0A316YRN2">
    <property type="interactions" value="395"/>
</dbReference>
<dbReference type="GO" id="GO:0000781">
    <property type="term" value="C:chromosome, telomeric region"/>
    <property type="evidence" value="ECO:0007669"/>
    <property type="project" value="UniProtKB-SubCell"/>
</dbReference>
<dbReference type="Pfam" id="PF02735">
    <property type="entry name" value="Ku"/>
    <property type="match status" value="1"/>
</dbReference>
<keyword evidence="6" id="KW-0158">Chromosome</keyword>
<feature type="domain" description="Ku" evidence="19">
    <location>
        <begin position="410"/>
        <end position="550"/>
    </location>
</feature>
<proteinExistence type="inferred from homology"/>
<dbReference type="GO" id="GO:0043564">
    <property type="term" value="C:Ku70:Ku80 complex"/>
    <property type="evidence" value="ECO:0007669"/>
    <property type="project" value="InterPro"/>
</dbReference>
<keyword evidence="9" id="KW-0378">Hydrolase</keyword>
<dbReference type="InterPro" id="IPR036494">
    <property type="entry name" value="Ku_C_sf"/>
</dbReference>
<keyword evidence="7" id="KW-0547">Nucleotide-binding</keyword>
<evidence type="ECO:0000256" key="18">
    <source>
        <dbReference type="SAM" id="MobiDB-lite"/>
    </source>
</evidence>
<dbReference type="SUPFAM" id="SSF53300">
    <property type="entry name" value="vWA-like"/>
    <property type="match status" value="1"/>
</dbReference>
<feature type="compositionally biased region" description="Polar residues" evidence="18">
    <location>
        <begin position="345"/>
        <end position="364"/>
    </location>
</feature>
<evidence type="ECO:0000256" key="8">
    <source>
        <dbReference type="ARBA" id="ARBA00022763"/>
    </source>
</evidence>
<gene>
    <name evidence="20" type="ORF">FA10DRAFT_284871</name>
</gene>
<dbReference type="GO" id="GO:0003690">
    <property type="term" value="F:double-stranded DNA binding"/>
    <property type="evidence" value="ECO:0007669"/>
    <property type="project" value="TreeGrafter"/>
</dbReference>
<keyword evidence="14" id="KW-0233">DNA recombination</keyword>
<dbReference type="PANTHER" id="PTHR12604">
    <property type="entry name" value="KU AUTOANTIGEN DNA HELICASE"/>
    <property type="match status" value="1"/>
</dbReference>
<dbReference type="EMBL" id="KZ819635">
    <property type="protein sequence ID" value="PWN91959.1"/>
    <property type="molecule type" value="Genomic_DNA"/>
</dbReference>
<keyword evidence="10" id="KW-0347">Helicase</keyword>
<dbReference type="Proteomes" id="UP000245768">
    <property type="component" value="Unassembled WGS sequence"/>
</dbReference>
<dbReference type="RefSeq" id="XP_025379157.1">
    <property type="nucleotide sequence ID" value="XM_025523951.1"/>
</dbReference>
<evidence type="ECO:0000256" key="15">
    <source>
        <dbReference type="ARBA" id="ARBA00023204"/>
    </source>
</evidence>
<comment type="subcellular location">
    <subcellularLocation>
        <location evidence="2">Chromosome</location>
        <location evidence="2">Telomere</location>
    </subcellularLocation>
    <subcellularLocation>
        <location evidence="1">Nucleus</location>
    </subcellularLocation>
</comment>
<evidence type="ECO:0000256" key="14">
    <source>
        <dbReference type="ARBA" id="ARBA00023172"/>
    </source>
</evidence>
<dbReference type="GO" id="GO:0003678">
    <property type="term" value="F:DNA helicase activity"/>
    <property type="evidence" value="ECO:0007669"/>
    <property type="project" value="UniProtKB-EC"/>
</dbReference>
<dbReference type="InterPro" id="IPR006164">
    <property type="entry name" value="DNA_bd_Ku70/Ku80"/>
</dbReference>
<dbReference type="Gene3D" id="1.10.1600.10">
    <property type="match status" value="1"/>
</dbReference>
<accession>A0A316YRN2</accession>
<organism evidence="20 21">
    <name type="scientific">Acaromyces ingoldii</name>
    <dbReference type="NCBI Taxonomy" id="215250"/>
    <lineage>
        <taxon>Eukaryota</taxon>
        <taxon>Fungi</taxon>
        <taxon>Dikarya</taxon>
        <taxon>Basidiomycota</taxon>
        <taxon>Ustilaginomycotina</taxon>
        <taxon>Exobasidiomycetes</taxon>
        <taxon>Exobasidiales</taxon>
        <taxon>Cryptobasidiaceae</taxon>
        <taxon>Acaromyces</taxon>
    </lineage>
</organism>
<evidence type="ECO:0000256" key="17">
    <source>
        <dbReference type="ARBA" id="ARBA00031847"/>
    </source>
</evidence>
<sequence length="901" mass="101124">MSLARSILTFCIDISPSMGAKRLVEEEVAIDTAASAKEWANLTEAQLHDRIAKAEAGDTEQQPKTKVRTRETTDLQWVNEFVAKKVQNYVLAGLKTARIHLLLFGSPRTDNTLLSSGAATEGYEGIDEIMKPDQPDVNTLEVLRCLRAAEPEEKPHKADPLDAIVAAVTTLNSKEAGGIGAVSKNTWRRTIYLLTDAKTSMNKSDWKSIRSKLLEDNIALKIVGIDFDDPDFGFVEENKDAVKEENEAWWHHFLSKLPGSGIATAANVIAQAKLPAIQLQSSVATPSSLTLGDPESRHEGSYVLDIPVNIYKCTATARPMGQKRLSKIAQDSAAARTQMARMKEAQSQLQPTSMPTLSQTQSLTQREDGRSDRSQGDGAGLTYGVQMVRRYYIKEDMERLEGGMDNATPLPEGAEETFDKAYKLGASLVAVNQDLERSLSTMKGLEIIQFTNAALYRRQYHMGETFFVFPSPNNARSQLQLSSLIRAMSEQNKYAIVRFVRRNDADPKLGILAPAMPDPELGHEFECFYLVEVPFREDIKRFTFPPLDRVVNREGKELTEHSTLPSKEMRENMDELVDSMDLMDAEEGGALDGDDGPWFLSEESFNPAIHLIKDAVSWRVFHPDDKLVPKPHPEVEKFLERPHKVVERSRDKAKRCRELFDLEYVPTVAMRKAARKAENQSEGRKPKEVNLEGVMDEELAAEERAKQSQTIKSSQSTADAPVKNGSKQGIKVNNEERHSGSDTEEEEELGLGRRKAVQPKREDEVVATAETRSTTFDKANAIADFETRLEERGAELPPVFDGMEHLIKETISKSFSSNDYSKARDYLKALRKAAVEYEEAPRYNDFLRAFKKELRAKNNRRVDFWNNFVQGVEELSLITDEEDTAASTSVTRDEAEEFVNM</sequence>
<keyword evidence="8" id="KW-0227">DNA damage</keyword>
<evidence type="ECO:0000256" key="3">
    <source>
        <dbReference type="ARBA" id="ARBA00007726"/>
    </source>
</evidence>
<feature type="compositionally biased region" description="Basic and acidic residues" evidence="18">
    <location>
        <begin position="365"/>
        <end position="375"/>
    </location>
</feature>
<feature type="region of interest" description="Disordered" evidence="18">
    <location>
        <begin position="701"/>
        <end position="769"/>
    </location>
</feature>
<dbReference type="GO" id="GO:0003684">
    <property type="term" value="F:damaged DNA binding"/>
    <property type="evidence" value="ECO:0007669"/>
    <property type="project" value="InterPro"/>
</dbReference>
<dbReference type="Gene3D" id="1.25.40.240">
    <property type="entry name" value="Ku, C-terminal domain"/>
    <property type="match status" value="1"/>
</dbReference>
<dbReference type="STRING" id="215250.A0A316YRN2"/>
<evidence type="ECO:0000256" key="7">
    <source>
        <dbReference type="ARBA" id="ARBA00022741"/>
    </source>
</evidence>
<evidence type="ECO:0000256" key="5">
    <source>
        <dbReference type="ARBA" id="ARBA00021792"/>
    </source>
</evidence>
<evidence type="ECO:0000256" key="6">
    <source>
        <dbReference type="ARBA" id="ARBA00022454"/>
    </source>
</evidence>
<evidence type="ECO:0000256" key="13">
    <source>
        <dbReference type="ARBA" id="ARBA00023125"/>
    </source>
</evidence>
<evidence type="ECO:0000256" key="11">
    <source>
        <dbReference type="ARBA" id="ARBA00022840"/>
    </source>
</evidence>
<dbReference type="CDD" id="cd00873">
    <property type="entry name" value="KU80"/>
    <property type="match status" value="1"/>
</dbReference>
<feature type="region of interest" description="Disordered" evidence="18">
    <location>
        <begin position="331"/>
        <end position="380"/>
    </location>
</feature>
<comment type="similarity">
    <text evidence="3">Belongs to the ku80 family.</text>
</comment>
<dbReference type="PANTHER" id="PTHR12604:SF4">
    <property type="entry name" value="X-RAY REPAIR CROSS-COMPLEMENTING PROTEIN 5"/>
    <property type="match status" value="1"/>
</dbReference>
<dbReference type="OrthoDB" id="30826at2759"/>
<evidence type="ECO:0000256" key="10">
    <source>
        <dbReference type="ARBA" id="ARBA00022806"/>
    </source>
</evidence>
<dbReference type="Pfam" id="PF08785">
    <property type="entry name" value="Ku_PK_bind"/>
    <property type="match status" value="1"/>
</dbReference>
<keyword evidence="16" id="KW-0539">Nucleus</keyword>
<evidence type="ECO:0000313" key="20">
    <source>
        <dbReference type="EMBL" id="PWN91959.1"/>
    </source>
</evidence>
<dbReference type="InterPro" id="IPR024193">
    <property type="entry name" value="Ku80"/>
</dbReference>
<dbReference type="AlphaFoldDB" id="A0A316YRN2"/>
<name>A0A316YRN2_9BASI</name>
<evidence type="ECO:0000256" key="4">
    <source>
        <dbReference type="ARBA" id="ARBA00012551"/>
    </source>
</evidence>